<gene>
    <name evidence="1" type="ORF">DES48_1217</name>
</gene>
<sequence length="148" mass="17714">MNPYNMMIKLGRLIEQGLDVDEQPKEVFNYFSVMSDFMEGKSVDEFFSVFPPVKRYEDDGTWDYFSTLRLKQKIGKTFTRESFQELLMSHCYENRYLMNLGLAFMSCISNLYEKENGRSVMEEWTLNNELTVYEERKGELLPKLYRIK</sequence>
<dbReference type="STRING" id="200904.GCA_900168775_02596"/>
<keyword evidence="2" id="KW-1185">Reference proteome</keyword>
<evidence type="ECO:0000313" key="1">
    <source>
        <dbReference type="EMBL" id="RBO91129.1"/>
    </source>
</evidence>
<dbReference type="OrthoDB" id="2990000at2"/>
<comment type="caution">
    <text evidence="1">The sequence shown here is derived from an EMBL/GenBank/DDBJ whole genome shotgun (WGS) entry which is preliminary data.</text>
</comment>
<organism evidence="1 2">
    <name type="scientific">Paraliobacillus ryukyuensis</name>
    <dbReference type="NCBI Taxonomy" id="200904"/>
    <lineage>
        <taxon>Bacteria</taxon>
        <taxon>Bacillati</taxon>
        <taxon>Bacillota</taxon>
        <taxon>Bacilli</taxon>
        <taxon>Bacillales</taxon>
        <taxon>Bacillaceae</taxon>
        <taxon>Paraliobacillus</taxon>
    </lineage>
</organism>
<protein>
    <submittedName>
        <fullName evidence="1">Uncharacterized protein</fullName>
    </submittedName>
</protein>
<dbReference type="AlphaFoldDB" id="A0A366DNV0"/>
<dbReference type="RefSeq" id="WP_113870204.1">
    <property type="nucleotide sequence ID" value="NZ_BAABQN010000022.1"/>
</dbReference>
<accession>A0A366DNV0</accession>
<proteinExistence type="predicted"/>
<name>A0A366DNV0_9BACI</name>
<dbReference type="Proteomes" id="UP000252254">
    <property type="component" value="Unassembled WGS sequence"/>
</dbReference>
<dbReference type="EMBL" id="QNRI01000021">
    <property type="protein sequence ID" value="RBO91129.1"/>
    <property type="molecule type" value="Genomic_DNA"/>
</dbReference>
<reference evidence="1 2" key="1">
    <citation type="submission" date="2018-06" db="EMBL/GenBank/DDBJ databases">
        <title>Genomic Encyclopedia of Type Strains, Phase IV (KMG-IV): sequencing the most valuable type-strain genomes for metagenomic binning, comparative biology and taxonomic classification.</title>
        <authorList>
            <person name="Goeker M."/>
        </authorList>
    </citation>
    <scope>NUCLEOTIDE SEQUENCE [LARGE SCALE GENOMIC DNA]</scope>
    <source>
        <strain evidence="1 2">DSM 15140</strain>
    </source>
</reference>
<evidence type="ECO:0000313" key="2">
    <source>
        <dbReference type="Proteomes" id="UP000252254"/>
    </source>
</evidence>